<dbReference type="EMBL" id="JACHHB010000009">
    <property type="protein sequence ID" value="MBB5173897.1"/>
    <property type="molecule type" value="Genomic_DNA"/>
</dbReference>
<dbReference type="RefSeq" id="WP_184664336.1">
    <property type="nucleotide sequence ID" value="NZ_JACHHB010000009.1"/>
</dbReference>
<dbReference type="InterPro" id="IPR035903">
    <property type="entry name" value="HesB-like_dom_sf"/>
</dbReference>
<dbReference type="Proteomes" id="UP000551878">
    <property type="component" value="Unassembled WGS sequence"/>
</dbReference>
<evidence type="ECO:0000259" key="1">
    <source>
        <dbReference type="Pfam" id="PF01521"/>
    </source>
</evidence>
<organism evidence="2 3">
    <name type="scientific">Texcoconibacillus texcoconensis</name>
    <dbReference type="NCBI Taxonomy" id="1095777"/>
    <lineage>
        <taxon>Bacteria</taxon>
        <taxon>Bacillati</taxon>
        <taxon>Bacillota</taxon>
        <taxon>Bacilli</taxon>
        <taxon>Bacillales</taxon>
        <taxon>Bacillaceae</taxon>
        <taxon>Texcoconibacillus</taxon>
    </lineage>
</organism>
<dbReference type="Gene3D" id="2.60.300.12">
    <property type="entry name" value="HesB-like domain"/>
    <property type="match status" value="1"/>
</dbReference>
<dbReference type="SUPFAM" id="SSF89360">
    <property type="entry name" value="HesB-like domain"/>
    <property type="match status" value="1"/>
</dbReference>
<dbReference type="Pfam" id="PF01521">
    <property type="entry name" value="Fe-S_biosyn"/>
    <property type="match status" value="1"/>
</dbReference>
<protein>
    <submittedName>
        <fullName evidence="2">Uncharacterized protein YqkB</fullName>
    </submittedName>
</protein>
<feature type="domain" description="Core" evidence="1">
    <location>
        <begin position="1"/>
        <end position="105"/>
    </location>
</feature>
<dbReference type="AlphaFoldDB" id="A0A840QRH9"/>
<keyword evidence="3" id="KW-1185">Reference proteome</keyword>
<accession>A0A840QRH9</accession>
<evidence type="ECO:0000313" key="3">
    <source>
        <dbReference type="Proteomes" id="UP000551878"/>
    </source>
</evidence>
<comment type="caution">
    <text evidence="2">The sequence shown here is derived from an EMBL/GenBank/DDBJ whole genome shotgun (WGS) entry which is preliminary data.</text>
</comment>
<dbReference type="InterPro" id="IPR000361">
    <property type="entry name" value="ATAP_core_dom"/>
</dbReference>
<proteinExistence type="predicted"/>
<sequence length="107" mass="11990">MQVTLTDEGRNIVKRAMSEQLGMLKIVYDTDGCGCAVSGVPKLQLVSNKTETDIDIKSEDGDIPILIERRFQVFFDPKMTLSASVKPGRLQLKSDQQIFHSRLAITY</sequence>
<reference evidence="2 3" key="1">
    <citation type="submission" date="2020-08" db="EMBL/GenBank/DDBJ databases">
        <title>Genomic Encyclopedia of Type Strains, Phase IV (KMG-IV): sequencing the most valuable type-strain genomes for metagenomic binning, comparative biology and taxonomic classification.</title>
        <authorList>
            <person name="Goeker M."/>
        </authorList>
    </citation>
    <scope>NUCLEOTIDE SEQUENCE [LARGE SCALE GENOMIC DNA]</scope>
    <source>
        <strain evidence="2 3">DSM 24696</strain>
    </source>
</reference>
<gene>
    <name evidence="2" type="ORF">HNQ41_002087</name>
</gene>
<evidence type="ECO:0000313" key="2">
    <source>
        <dbReference type="EMBL" id="MBB5173897.1"/>
    </source>
</evidence>
<name>A0A840QRH9_9BACI</name>